<sequence length="2680" mass="268936">MPSFVSRGSLTMAGMQSYIQVTQGSVTVDGSASVRQASSIKISSDNSANPGSFTTGSGLNIDNGSVSIKGSAASLVVGVARNGGELRIAYGNVTVDGGRATIYGKANIGGTSGAFLDVKSVGALVDVQGDMSVANYGSISISGGKVAVAGGLTVTNPTGTLAVSGGEMAVAGDAAIQSRTFVVGGAGAFTVTSGGLSLKGGGGLTNRDTAVTTVAGMITLGNLLSGSKSVGTLTVGGGTVNADGGLNVGNGGALSVEGGDLTVGKTDDIKDLVVNDGGAVVINGLDKSLSVTGGLSVSGATGDFSIKQGALDVAGAAANNGRTITVDNGGTFNIGQTLTVAGGSAAILLNSGTVTVTGATTVGAENATAADAQLRIVDGTFNANSSLSVNNWASVNINSTNARLDVAGALTVTGPGGDFKVQQGAVNVGGGATFVSRSLEVGGGATNATFDVAERLTVAGTGSGVSVWDNGTVTVTGATTIGGADVETLLRVANATFNANGGLTIDNGASVGFIDPNARLAVTGPLAVNGASGSLNFQQGALDVTGTAAIDGRNVTVGGTSTFSVSETLAVAGANAYLSLLDGGAATVAGATTVGNAGATAADATLFVGTAGKFAAEGGLAVNKHATLRVGTGPSLAGAGALVVGKAGAPADLTIASDAGFHLVAANIADKAVAVTGNLVIGGAAADTTPITLTRGTIDVTGGATIRNRSVTLGGPTAVDGVVLAVRKAGSAPDVTDGTLFIAGAGRVRLANTASALHVAEVALVDQASTLVFGAATDRTYPITGAGGVEIAAPVTFELTGENTFAGGVTLTQGLLSVTNLTGIGAQGSRSLRFNGGGVHFADSFTSDEGIVFTRAGNAAVSIDAAGAGKTFTVTNLLSGQGDVILDANGGTIVLSRDNTYGGVGSKTVIRDGTLQISKIGNLGTGASPADSKRTVLVGNGLEDTATLAIEGTQLVNDDLLALTFAGSGSGLSILDAANTFTLKDQIEAIDFVKKGEGTLVLTNSANLNKSLTVAGGTVAVTKAGQLGDGDVTLAGGFLKIDSGDISVPSDAGDIASSNDALNAGKLIRFVGAAAADATLASGFDIAAAKSFTLENDITQNGGAGTVTLVKKGDGRLVLAGTGTGAQVDNILQAGTLAVTKVEQLGATATVTFAGGALGIGNGLTAAALADDTGFNLVWGGANAALDAGFDIAAESTFTIGNTALGQYDTVNTVTGALVKKGEGTLVLANAGIAYGGGTVIEAGTLRSEGDFNFREGKYTVNGGKLEADRADLTVTALAGTARVVEKLDADNGNSSFDPKQYELDAGTVQIASGAADDAASQRTAKLTVKETGKDGFWGRILGFFTAGADSEANPEALAGNLVVAAADKEVRLVGNASKVGTVDVTSGTLRVDAADVQVATDDTRTFRGSLTANSVTVNGTEAQRARLAGSGDIIAPAVDIGQFGTLLGDRAGTLSIKGDVTLAKGATLELGAFQSHVIAAVQPYFNIEGKLTGATKAGAYTQVVLLSGEREAGLYRVATTTGGVIGNFSTGIDSQDIQKSNLGKTLDLVSVKDVDAVRVWNGTVDETTGVGTWTAGGTDWQDTTGQKRGDLHQFTNHVVVGVIGADGTAVAAGGAINVVDIPGSETTDARSNWLTNGLQFGQEGVSTGTEEWTLTGANLALNGDKDKQTTINIAAGRATIENILTGEASLRKTGTGRLDLTSANTYKGGTVIDEGTLFVATDSVLGAAAGSITLKSSGYLGLAEGFTTNRAIRVENVESRTEDAAWAGIYALGTAHLNGELTGNGKLELGNGYQYIGQTGQSNYIFAGDNKVNYDGEISVERGASLKVNGEGRIGTLVVDGVLHGSFGHTLTVTSLTLSSTAEVKVTLPEGADTSVSVFKGADVTLGGQLSALDLPAGYTVGDGGVDLYLFDYANYAGGELVISDAVKAKYADSNFTFGVISNGRLVLNSKSGPGGKDDGGNNDGGNNNGGNSDGGNNNGGGNGSYEEIDYGKGEQNQNWTSDKFVSGQNWSRGTAVFNGTGSEEKPVNIEGLVRIAGLTINGQNFLLRDAGGQNGQLYLQAEVGEARVALNVAADGPATIAVPVGGESDFLKKGVGLLTLSANSDYAKTGFVEEGALYVTGKFSNATFEVTGGLLRVNGQAGKVTVGPDGTLEGLFSDTIGIRGVNIGTLIVDGGRLKPGNSPGTLRVGALIQNGGMIEFERGDKIEVLAGAGGTPDGQAVFAKAPNGTQVGLALFDSRGYTFGNNYTFVTAENGVMFATHDAVRVLEVGNSRLFSGFRAEAAGGEGRFYLQRDRAFNTVALSANQYAVANALDRADIDGRSSVDPIYDAIASASNDQVNDVRVAFNQLSGEVHASAKGVLIDESRHLREATLNRTRAALTGSTTAAPGQVVQTPTGSNLSVWGQAYGSWGETKSTSNTAKLDRSIGGFALGFDAGIADAWRLGVAGGYAQSDIESKSNLSKADVDNYNLAVYGGGQFGNLGLRFGFGHTWHRLDTRRELNVPSLGLRDTASATYDARTLQLYGEVGYALDFNGAAVEPFVNLAYVRHSSDNFVERSALAGSSFALRSLGHNEGTGFSTLGVRLSKGFDLSGIKGTASGTIGWRHAFGDVDPQSAFISANSNNLFTVTGAPIAENALVLGVGLDVEIATGTTLGVSYNGQVGNHVGDHGVRGNFSVKF</sequence>
<dbReference type="Proteomes" id="UP001429580">
    <property type="component" value="Unassembled WGS sequence"/>
</dbReference>
<dbReference type="EMBL" id="JAASQI010000002">
    <property type="protein sequence ID" value="NIJ57034.1"/>
    <property type="molecule type" value="Genomic_DNA"/>
</dbReference>
<evidence type="ECO:0000256" key="1">
    <source>
        <dbReference type="ARBA" id="ARBA00022729"/>
    </source>
</evidence>
<evidence type="ECO:0000256" key="2">
    <source>
        <dbReference type="SAM" id="MobiDB-lite"/>
    </source>
</evidence>
<evidence type="ECO:0000313" key="4">
    <source>
        <dbReference type="EMBL" id="NIJ57034.1"/>
    </source>
</evidence>
<dbReference type="NCBIfam" id="TIGR01414">
    <property type="entry name" value="autotrans_barl"/>
    <property type="match status" value="1"/>
</dbReference>
<gene>
    <name evidence="4" type="ORF">FHS82_000860</name>
</gene>
<dbReference type="Gene3D" id="2.40.128.130">
    <property type="entry name" value="Autotransporter beta-domain"/>
    <property type="match status" value="1"/>
</dbReference>
<keyword evidence="1" id="KW-0732">Signal</keyword>
<name>A0ABX0UVP3_9HYPH</name>
<dbReference type="NCBIfam" id="TIGR02601">
    <property type="entry name" value="autotrns_rpt"/>
    <property type="match status" value="2"/>
</dbReference>
<dbReference type="Pfam" id="PF12951">
    <property type="entry name" value="PATR"/>
    <property type="match status" value="5"/>
</dbReference>
<evidence type="ECO:0000259" key="3">
    <source>
        <dbReference type="PROSITE" id="PS51208"/>
    </source>
</evidence>
<dbReference type="PROSITE" id="PS51208">
    <property type="entry name" value="AUTOTRANSPORTER"/>
    <property type="match status" value="1"/>
</dbReference>
<keyword evidence="5" id="KW-1185">Reference proteome</keyword>
<dbReference type="InterPro" id="IPR036709">
    <property type="entry name" value="Autotransporte_beta_dom_sf"/>
</dbReference>
<feature type="region of interest" description="Disordered" evidence="2">
    <location>
        <begin position="1952"/>
        <end position="1992"/>
    </location>
</feature>
<dbReference type="RefSeq" id="WP_166949179.1">
    <property type="nucleotide sequence ID" value="NZ_JAASQI010000002.1"/>
</dbReference>
<dbReference type="InterPro" id="IPR006315">
    <property type="entry name" value="OM_autotransptr_brl_dom"/>
</dbReference>
<accession>A0ABX0UVP3</accession>
<dbReference type="Pfam" id="PF03797">
    <property type="entry name" value="Autotransporter"/>
    <property type="match status" value="1"/>
</dbReference>
<evidence type="ECO:0000313" key="5">
    <source>
        <dbReference type="Proteomes" id="UP001429580"/>
    </source>
</evidence>
<feature type="domain" description="Autotransporter" evidence="3">
    <location>
        <begin position="2397"/>
        <end position="2680"/>
    </location>
</feature>
<feature type="compositionally biased region" description="Gly residues" evidence="2">
    <location>
        <begin position="1963"/>
        <end position="1985"/>
    </location>
</feature>
<comment type="caution">
    <text evidence="4">The sequence shown here is derived from an EMBL/GenBank/DDBJ whole genome shotgun (WGS) entry which is preliminary data.</text>
</comment>
<dbReference type="InterPro" id="IPR013425">
    <property type="entry name" value="Autotrns_rpt"/>
</dbReference>
<organism evidence="4 5">
    <name type="scientific">Pseudochelatococcus lubricantis</name>
    <dbReference type="NCBI Taxonomy" id="1538102"/>
    <lineage>
        <taxon>Bacteria</taxon>
        <taxon>Pseudomonadati</taxon>
        <taxon>Pseudomonadota</taxon>
        <taxon>Alphaproteobacteria</taxon>
        <taxon>Hyphomicrobiales</taxon>
        <taxon>Chelatococcaceae</taxon>
        <taxon>Pseudochelatococcus</taxon>
    </lineage>
</organism>
<proteinExistence type="predicted"/>
<dbReference type="SMART" id="SM00869">
    <property type="entry name" value="Autotransporter"/>
    <property type="match status" value="1"/>
</dbReference>
<dbReference type="InterPro" id="IPR005546">
    <property type="entry name" value="Autotransporte_beta"/>
</dbReference>
<protein>
    <submittedName>
        <fullName evidence="4">Outer membrane autotransporter protein</fullName>
    </submittedName>
</protein>
<dbReference type="SUPFAM" id="SSF103515">
    <property type="entry name" value="Autotransporter"/>
    <property type="match status" value="1"/>
</dbReference>
<reference evidence="4 5" key="1">
    <citation type="submission" date="2020-03" db="EMBL/GenBank/DDBJ databases">
        <title>Genomic Encyclopedia of Type Strains, Phase IV (KMG-IV): sequencing the most valuable type-strain genomes for metagenomic binning, comparative biology and taxonomic classification.</title>
        <authorList>
            <person name="Goeker M."/>
        </authorList>
    </citation>
    <scope>NUCLEOTIDE SEQUENCE [LARGE SCALE GENOMIC DNA]</scope>
    <source>
        <strain evidence="4 5">DSM 103870</strain>
    </source>
</reference>